<dbReference type="EMBL" id="GFBG01000016">
    <property type="protein sequence ID" value="JAW07151.1"/>
    <property type="molecule type" value="Transcribed_RNA"/>
</dbReference>
<keyword evidence="1" id="KW-0732">Signal</keyword>
<proteinExistence type="predicted"/>
<sequence length="76" mass="8833">MHFKKTLLVIFLAYLLVTDEAEAFWGFLGKLAMKAIPSLFGSSSKKSKREIENIFEPYQKDVDLDFERFLSQLDLN</sequence>
<feature type="chain" id="PRO_5012081577" evidence="1">
    <location>
        <begin position="24"/>
        <end position="76"/>
    </location>
</feature>
<reference evidence="2" key="1">
    <citation type="submission" date="2016-10" db="EMBL/GenBank/DDBJ databases">
        <title>Venom proteomic and venom gland transcriptomic analyses of the scorpion Megacormus gertschi Diaz-Najera, 1966 (Scorpiones: Euscorpiidae: Megacorminae).</title>
        <authorList>
            <person name="Santibanez-Lopez C.E."/>
            <person name="Cid-Uribe J.I."/>
            <person name="Zamudio F.Z."/>
            <person name="Batista C.V."/>
            <person name="Ortiz E."/>
            <person name="Possani L.D."/>
        </authorList>
    </citation>
    <scope>NUCLEOTIDE SEQUENCE</scope>
    <source>
        <tissue evidence="2">Venom gland</tissue>
    </source>
</reference>
<name>A0A224XFL9_9SCOR</name>
<feature type="signal peptide" evidence="1">
    <location>
        <begin position="1"/>
        <end position="23"/>
    </location>
</feature>
<accession>A0A224XFL9</accession>
<organism evidence="2">
    <name type="scientific">Megacormus gertschi</name>
    <dbReference type="NCBI Taxonomy" id="1843536"/>
    <lineage>
        <taxon>Eukaryota</taxon>
        <taxon>Metazoa</taxon>
        <taxon>Ecdysozoa</taxon>
        <taxon>Arthropoda</taxon>
        <taxon>Chelicerata</taxon>
        <taxon>Arachnida</taxon>
        <taxon>Scorpiones</taxon>
        <taxon>Iurida</taxon>
        <taxon>Chactoidea</taxon>
        <taxon>Euscorpiidae</taxon>
        <taxon>Megacorminae</taxon>
        <taxon>Megacormini</taxon>
        <taxon>Megacormus</taxon>
    </lineage>
</organism>
<evidence type="ECO:0000256" key="1">
    <source>
        <dbReference type="SAM" id="SignalP"/>
    </source>
</evidence>
<dbReference type="AlphaFoldDB" id="A0A224XFL9"/>
<evidence type="ECO:0000313" key="2">
    <source>
        <dbReference type="EMBL" id="JAW07151.1"/>
    </source>
</evidence>
<protein>
    <submittedName>
        <fullName evidence="2">Putative Non Disulfide Bridge Peptide</fullName>
    </submittedName>
</protein>